<feature type="transmembrane region" description="Helical" evidence="1">
    <location>
        <begin position="46"/>
        <end position="69"/>
    </location>
</feature>
<keyword evidence="1" id="KW-1133">Transmembrane helix</keyword>
<evidence type="ECO:0000259" key="2">
    <source>
        <dbReference type="Pfam" id="PF10708"/>
    </source>
</evidence>
<evidence type="ECO:0000313" key="4">
    <source>
        <dbReference type="Proteomes" id="UP000062255"/>
    </source>
</evidence>
<dbReference type="STRING" id="134601.AFA91_12140"/>
<accession>A0A0K0XFX2</accession>
<dbReference type="AlphaFoldDB" id="A0A0K0XFX2"/>
<keyword evidence="1" id="KW-0472">Membrane</keyword>
<gene>
    <name evidence="3" type="ORF">AFA91_12140</name>
</gene>
<evidence type="ECO:0000256" key="1">
    <source>
        <dbReference type="SAM" id="Phobius"/>
    </source>
</evidence>
<dbReference type="KEGG" id="mgo:AFA91_12140"/>
<name>A0A0K0XFX2_MYCGD</name>
<dbReference type="Proteomes" id="UP000062255">
    <property type="component" value="Chromosome"/>
</dbReference>
<dbReference type="OrthoDB" id="4639643at2"/>
<feature type="domain" description="DUF2510" evidence="2">
    <location>
        <begin position="6"/>
        <end position="38"/>
    </location>
</feature>
<keyword evidence="1" id="KW-0812">Transmembrane</keyword>
<protein>
    <recommendedName>
        <fullName evidence="2">DUF2510 domain-containing protein</fullName>
    </recommendedName>
</protein>
<dbReference type="RefSeq" id="WP_049748712.1">
    <property type="nucleotide sequence ID" value="NZ_CP012150.1"/>
</dbReference>
<sequence length="205" mass="22496">MNTTPPGWYPAPDDQRQLRYFDGQSWTDQTAPVAAAARPRGGMPTWAWMLIAMGVIVLLVTIVASVIVFRVAPPIGVDALETSTSSVDESSSQPRLIPGLTLPDGAKLTNEQPGEWEQWIVQMGYSETVDNLRQQLPIGRSYDGLAWCTEFVSSQEIDGESHELTMWSWGTEADFLSVTASPAPLEKTHTEVMVSRSPKTSGCVR</sequence>
<dbReference type="InterPro" id="IPR018929">
    <property type="entry name" value="DUF2510"/>
</dbReference>
<dbReference type="Pfam" id="PF10708">
    <property type="entry name" value="DUF2510"/>
    <property type="match status" value="1"/>
</dbReference>
<dbReference type="EMBL" id="CP012150">
    <property type="protein sequence ID" value="AKS36286.1"/>
    <property type="molecule type" value="Genomic_DNA"/>
</dbReference>
<proteinExistence type="predicted"/>
<dbReference type="PATRIC" id="fig|134601.6.peg.2524"/>
<organism evidence="3 4">
    <name type="scientific">Mycolicibacterium goodii</name>
    <name type="common">Mycobacterium goodii</name>
    <dbReference type="NCBI Taxonomy" id="134601"/>
    <lineage>
        <taxon>Bacteria</taxon>
        <taxon>Bacillati</taxon>
        <taxon>Actinomycetota</taxon>
        <taxon>Actinomycetes</taxon>
        <taxon>Mycobacteriales</taxon>
        <taxon>Mycobacteriaceae</taxon>
        <taxon>Mycolicibacterium</taxon>
    </lineage>
</organism>
<evidence type="ECO:0000313" key="3">
    <source>
        <dbReference type="EMBL" id="AKS36286.1"/>
    </source>
</evidence>
<reference evidence="3 4" key="1">
    <citation type="submission" date="2015-07" db="EMBL/GenBank/DDBJ databases">
        <title>Complete genome sequence of Mycobacterium goodii X7B, a facultative thermophilic biodesulfurizing bacterium.</title>
        <authorList>
            <person name="Yu B."/>
            <person name="Li F."/>
            <person name="Xu P."/>
        </authorList>
    </citation>
    <scope>NUCLEOTIDE SEQUENCE [LARGE SCALE GENOMIC DNA]</scope>
    <source>
        <strain evidence="3 4">X7B</strain>
    </source>
</reference>